<dbReference type="InterPro" id="IPR000192">
    <property type="entry name" value="Aminotrans_V_dom"/>
</dbReference>
<dbReference type="Pfam" id="PF00266">
    <property type="entry name" value="Aminotran_5"/>
    <property type="match status" value="1"/>
</dbReference>
<name>A0A0W0HGW4_PSEFL</name>
<dbReference type="PANTHER" id="PTHR43586">
    <property type="entry name" value="CYSTEINE DESULFURASE"/>
    <property type="match status" value="1"/>
</dbReference>
<dbReference type="Gene3D" id="3.40.640.10">
    <property type="entry name" value="Type I PLP-dependent aspartate aminotransferase-like (Major domain)"/>
    <property type="match status" value="1"/>
</dbReference>
<dbReference type="AlphaFoldDB" id="A0A0W0HGW4"/>
<organism evidence="6 7">
    <name type="scientific">Pseudomonas fluorescens ICMP 11288</name>
    <dbReference type="NCBI Taxonomy" id="1198309"/>
    <lineage>
        <taxon>Bacteria</taxon>
        <taxon>Pseudomonadati</taxon>
        <taxon>Pseudomonadota</taxon>
        <taxon>Gammaproteobacteria</taxon>
        <taxon>Pseudomonadales</taxon>
        <taxon>Pseudomonadaceae</taxon>
        <taxon>Pseudomonas</taxon>
    </lineage>
</organism>
<sequence length="393" mass="42341">MSPLEIQHLRDATPGCQSGIVHFNHAGASLPSQATLDAIIDQLQREARDGPMEAGEHGAILVEKARRAAGQLLNAPAASMAFASSGSTAWSMAFQALGPWQPGDRILVGRHEWGGNLASMQLAVQAGAHVEVIPCDATGAVCPLALEAMIDTNVKLIDLTWLPANGGLINPAQAIGEVARRHAIPYFIDAGQAVGQLPVDVQALHCDVLKSAGRKHLRGPRGTALLYVRPDFLQRLNPAQRDVFSAPWTAEGFDLRNDARRFETSEVSYALLAGLGNALQEVNRLGVERTWDRVLLLSGRIRDALRQIPGVSLHDLSTAHSGLIAFNLAGWEAFELKRRLGLQRINIGANGVAYTPLDMQARGLTSIARVSVSPLNTDHEIELLIAALRQLRD</sequence>
<evidence type="ECO:0000256" key="2">
    <source>
        <dbReference type="ARBA" id="ARBA00022898"/>
    </source>
</evidence>
<evidence type="ECO:0000256" key="1">
    <source>
        <dbReference type="ARBA" id="ARBA00001933"/>
    </source>
</evidence>
<dbReference type="RefSeq" id="WP_058421721.1">
    <property type="nucleotide sequence ID" value="NZ_LKEF01000041.1"/>
</dbReference>
<comment type="caution">
    <text evidence="6">The sequence shown here is derived from an EMBL/GenBank/DDBJ whole genome shotgun (WGS) entry which is preliminary data.</text>
</comment>
<comment type="similarity">
    <text evidence="3">Belongs to the class-V pyridoxal-phosphate-dependent aminotransferase family.</text>
</comment>
<dbReference type="PROSITE" id="PS00595">
    <property type="entry name" value="AA_TRANSFER_CLASS_5"/>
    <property type="match status" value="1"/>
</dbReference>
<dbReference type="SUPFAM" id="SSF53383">
    <property type="entry name" value="PLP-dependent transferases"/>
    <property type="match status" value="1"/>
</dbReference>
<reference evidence="6 7" key="1">
    <citation type="submission" date="2015-09" db="EMBL/GenBank/DDBJ databases">
        <title>Genome sequence of ICMP 11288.</title>
        <authorList>
            <person name="Visnovsky S."/>
            <person name="Lu A."/>
            <person name="Panda P."/>
            <person name="Pitman A."/>
        </authorList>
    </citation>
    <scope>NUCLEOTIDE SEQUENCE [LARGE SCALE GENOMIC DNA]</scope>
    <source>
        <strain evidence="6 7">ICMP 11288</strain>
    </source>
</reference>
<dbReference type="InterPro" id="IPR020578">
    <property type="entry name" value="Aminotrans_V_PyrdxlP_BS"/>
</dbReference>
<comment type="cofactor">
    <cofactor evidence="1 4">
        <name>pyridoxal 5'-phosphate</name>
        <dbReference type="ChEBI" id="CHEBI:597326"/>
    </cofactor>
</comment>
<dbReference type="Gene3D" id="3.90.1150.10">
    <property type="entry name" value="Aspartate Aminotransferase, domain 1"/>
    <property type="match status" value="1"/>
</dbReference>
<dbReference type="EMBL" id="LKEF01000041">
    <property type="protein sequence ID" value="KTB60166.1"/>
    <property type="molecule type" value="Genomic_DNA"/>
</dbReference>
<proteinExistence type="inferred from homology"/>
<keyword evidence="6" id="KW-0808">Transferase</keyword>
<dbReference type="PANTHER" id="PTHR43586:SF24">
    <property type="entry name" value="BLR4730 PROTEIN"/>
    <property type="match status" value="1"/>
</dbReference>
<evidence type="ECO:0000313" key="7">
    <source>
        <dbReference type="Proteomes" id="UP000054197"/>
    </source>
</evidence>
<evidence type="ECO:0000313" key="6">
    <source>
        <dbReference type="EMBL" id="KTB60166.1"/>
    </source>
</evidence>
<dbReference type="InterPro" id="IPR015424">
    <property type="entry name" value="PyrdxlP-dep_Trfase"/>
</dbReference>
<gene>
    <name evidence="6" type="ORF">AO063_28320</name>
</gene>
<dbReference type="InterPro" id="IPR015422">
    <property type="entry name" value="PyrdxlP-dep_Trfase_small"/>
</dbReference>
<keyword evidence="2" id="KW-0663">Pyridoxal phosphate</keyword>
<feature type="domain" description="Aminotransferase class V" evidence="5">
    <location>
        <begin position="24"/>
        <end position="384"/>
    </location>
</feature>
<dbReference type="GO" id="GO:0008483">
    <property type="term" value="F:transaminase activity"/>
    <property type="evidence" value="ECO:0007669"/>
    <property type="project" value="UniProtKB-KW"/>
</dbReference>
<accession>A0A0W0HGW4</accession>
<dbReference type="Proteomes" id="UP000054197">
    <property type="component" value="Unassembled WGS sequence"/>
</dbReference>
<evidence type="ECO:0000256" key="4">
    <source>
        <dbReference type="RuleBase" id="RU004504"/>
    </source>
</evidence>
<protein>
    <submittedName>
        <fullName evidence="6">Class V aminotransferase</fullName>
    </submittedName>
</protein>
<evidence type="ECO:0000256" key="3">
    <source>
        <dbReference type="RuleBase" id="RU004075"/>
    </source>
</evidence>
<evidence type="ECO:0000259" key="5">
    <source>
        <dbReference type="Pfam" id="PF00266"/>
    </source>
</evidence>
<dbReference type="InterPro" id="IPR015421">
    <property type="entry name" value="PyrdxlP-dep_Trfase_major"/>
</dbReference>
<keyword evidence="6" id="KW-0032">Aminotransferase</keyword>